<dbReference type="Proteomes" id="UP001055811">
    <property type="component" value="Linkage Group LG05"/>
</dbReference>
<comment type="caution">
    <text evidence="1">The sequence shown here is derived from an EMBL/GenBank/DDBJ whole genome shotgun (WGS) entry which is preliminary data.</text>
</comment>
<protein>
    <submittedName>
        <fullName evidence="1">Uncharacterized protein</fullName>
    </submittedName>
</protein>
<keyword evidence="2" id="KW-1185">Reference proteome</keyword>
<accession>A0ACB9CSG4</accession>
<reference evidence="2" key="1">
    <citation type="journal article" date="2022" name="Mol. Ecol. Resour.">
        <title>The genomes of chicory, endive, great burdock and yacon provide insights into Asteraceae palaeo-polyploidization history and plant inulin production.</title>
        <authorList>
            <person name="Fan W."/>
            <person name="Wang S."/>
            <person name="Wang H."/>
            <person name="Wang A."/>
            <person name="Jiang F."/>
            <person name="Liu H."/>
            <person name="Zhao H."/>
            <person name="Xu D."/>
            <person name="Zhang Y."/>
        </authorList>
    </citation>
    <scope>NUCLEOTIDE SEQUENCE [LARGE SCALE GENOMIC DNA]</scope>
    <source>
        <strain evidence="2">cv. Punajuju</strain>
    </source>
</reference>
<gene>
    <name evidence="1" type="ORF">L2E82_27285</name>
</gene>
<name>A0ACB9CSG4_CICIN</name>
<evidence type="ECO:0000313" key="2">
    <source>
        <dbReference type="Proteomes" id="UP001055811"/>
    </source>
</evidence>
<proteinExistence type="predicted"/>
<organism evidence="1 2">
    <name type="scientific">Cichorium intybus</name>
    <name type="common">Chicory</name>
    <dbReference type="NCBI Taxonomy" id="13427"/>
    <lineage>
        <taxon>Eukaryota</taxon>
        <taxon>Viridiplantae</taxon>
        <taxon>Streptophyta</taxon>
        <taxon>Embryophyta</taxon>
        <taxon>Tracheophyta</taxon>
        <taxon>Spermatophyta</taxon>
        <taxon>Magnoliopsida</taxon>
        <taxon>eudicotyledons</taxon>
        <taxon>Gunneridae</taxon>
        <taxon>Pentapetalae</taxon>
        <taxon>asterids</taxon>
        <taxon>campanulids</taxon>
        <taxon>Asterales</taxon>
        <taxon>Asteraceae</taxon>
        <taxon>Cichorioideae</taxon>
        <taxon>Cichorieae</taxon>
        <taxon>Cichoriinae</taxon>
        <taxon>Cichorium</taxon>
    </lineage>
</organism>
<sequence length="129" mass="15100">MFIANFIKRKLESVLQPWLLQELELELKLGFLHSHGIFKNLRFNTSALNELLDDSSGFYFTNFIIDQLTLRIANWSAPAFNWELQGFYVTISPRVVEGSGRRREPSEVLLEDKKKVLHEIDSEVLHFTF</sequence>
<reference evidence="1 2" key="2">
    <citation type="journal article" date="2022" name="Mol. Ecol. Resour.">
        <title>The genomes of chicory, endive, great burdock and yacon provide insights into Asteraceae paleo-polyploidization history and plant inulin production.</title>
        <authorList>
            <person name="Fan W."/>
            <person name="Wang S."/>
            <person name="Wang H."/>
            <person name="Wang A."/>
            <person name="Jiang F."/>
            <person name="Liu H."/>
            <person name="Zhao H."/>
            <person name="Xu D."/>
            <person name="Zhang Y."/>
        </authorList>
    </citation>
    <scope>NUCLEOTIDE SEQUENCE [LARGE SCALE GENOMIC DNA]</scope>
    <source>
        <strain evidence="2">cv. Punajuju</strain>
        <tissue evidence="1">Leaves</tissue>
    </source>
</reference>
<evidence type="ECO:0000313" key="1">
    <source>
        <dbReference type="EMBL" id="KAI3737288.1"/>
    </source>
</evidence>
<dbReference type="EMBL" id="CM042013">
    <property type="protein sequence ID" value="KAI3737288.1"/>
    <property type="molecule type" value="Genomic_DNA"/>
</dbReference>